<comment type="caution">
    <text evidence="2">The sequence shown here is derived from an EMBL/GenBank/DDBJ whole genome shotgun (WGS) entry which is preliminary data.</text>
</comment>
<dbReference type="EMBL" id="JBBKYA010000002">
    <property type="protein sequence ID" value="MFD3275462.1"/>
    <property type="molecule type" value="Genomic_DNA"/>
</dbReference>
<dbReference type="EC" id="2.4.-.-" evidence="2"/>
<dbReference type="Proteomes" id="UP001598114">
    <property type="component" value="Unassembled WGS sequence"/>
</dbReference>
<keyword evidence="2" id="KW-0328">Glycosyltransferase</keyword>
<reference evidence="2 3" key="1">
    <citation type="submission" date="2024-03" db="EMBL/GenBank/DDBJ databases">
        <title>Aquirufa genome sequencing.</title>
        <authorList>
            <person name="Pitt A."/>
            <person name="Hahn M.W."/>
        </authorList>
    </citation>
    <scope>NUCLEOTIDE SEQUENCE [LARGE SCALE GENOMIC DNA]</scope>
    <source>
        <strain evidence="2 3">PLAD-142S6K</strain>
    </source>
</reference>
<keyword evidence="3" id="KW-1185">Reference proteome</keyword>
<dbReference type="InterPro" id="IPR029044">
    <property type="entry name" value="Nucleotide-diphossugar_trans"/>
</dbReference>
<organism evidence="2 3">
    <name type="scientific">Aquirufa echingensis</name>
    <dbReference type="NCBI Taxonomy" id="3096516"/>
    <lineage>
        <taxon>Bacteria</taxon>
        <taxon>Pseudomonadati</taxon>
        <taxon>Bacteroidota</taxon>
        <taxon>Cytophagia</taxon>
        <taxon>Cytophagales</taxon>
        <taxon>Flectobacillaceae</taxon>
        <taxon>Aquirufa</taxon>
    </lineage>
</organism>
<keyword evidence="2" id="KW-0808">Transferase</keyword>
<protein>
    <submittedName>
        <fullName evidence="2">Glycosyltransferase</fullName>
        <ecNumber evidence="2">2.4.-.-</ecNumber>
    </submittedName>
</protein>
<gene>
    <name evidence="2" type="ORF">SKC38_04380</name>
</gene>
<name>A0ABW6D5A7_9BACT</name>
<evidence type="ECO:0000259" key="1">
    <source>
        <dbReference type="Pfam" id="PF00535"/>
    </source>
</evidence>
<proteinExistence type="predicted"/>
<dbReference type="Pfam" id="PF00535">
    <property type="entry name" value="Glycos_transf_2"/>
    <property type="match status" value="1"/>
</dbReference>
<dbReference type="GO" id="GO:0016757">
    <property type="term" value="F:glycosyltransferase activity"/>
    <property type="evidence" value="ECO:0007669"/>
    <property type="project" value="UniProtKB-KW"/>
</dbReference>
<dbReference type="PANTHER" id="PTHR22916">
    <property type="entry name" value="GLYCOSYLTRANSFERASE"/>
    <property type="match status" value="1"/>
</dbReference>
<evidence type="ECO:0000313" key="2">
    <source>
        <dbReference type="EMBL" id="MFD3275462.1"/>
    </source>
</evidence>
<sequence length="293" mass="33734">MEIEDGAPFVSVIMNCYNSSEFLREAIDSVINQSYSNWELIFWDNQSTDESASIFKSYKDARLKYFYAPSHTPLGEARNLAAINAKGSWLGFLDCDDIWISSKLENQVELINDSKDEKLALVYGQVLNFSDNGLTYHILTKNNLPNGDIFGELAKDNFIPVSSALVRIDRYWKVGGINSFFRQAEDYDLFVKISHQFNAVAVDGLVSKYRIHANNLSAFQKDLCYTESIEILMSFLPDKRAIEGLRFWSSLYFLFSIKRLKINKVSILYFWKFGSFSELLILIFRYSKASFSK</sequence>
<dbReference type="InterPro" id="IPR001173">
    <property type="entry name" value="Glyco_trans_2-like"/>
</dbReference>
<feature type="domain" description="Glycosyltransferase 2-like" evidence="1">
    <location>
        <begin position="11"/>
        <end position="144"/>
    </location>
</feature>
<dbReference type="RefSeq" id="WP_377975420.1">
    <property type="nucleotide sequence ID" value="NZ_JBBKYA010000002.1"/>
</dbReference>
<evidence type="ECO:0000313" key="3">
    <source>
        <dbReference type="Proteomes" id="UP001598114"/>
    </source>
</evidence>
<accession>A0ABW6D5A7</accession>
<dbReference type="PANTHER" id="PTHR22916:SF3">
    <property type="entry name" value="UDP-GLCNAC:BETAGAL BETA-1,3-N-ACETYLGLUCOSAMINYLTRANSFERASE-LIKE PROTEIN 1"/>
    <property type="match status" value="1"/>
</dbReference>
<dbReference type="SUPFAM" id="SSF53448">
    <property type="entry name" value="Nucleotide-diphospho-sugar transferases"/>
    <property type="match status" value="1"/>
</dbReference>
<dbReference type="Gene3D" id="3.90.550.10">
    <property type="entry name" value="Spore Coat Polysaccharide Biosynthesis Protein SpsA, Chain A"/>
    <property type="match status" value="1"/>
</dbReference>